<protein>
    <recommendedName>
        <fullName evidence="6">Major facilitator superfamily (MFS) profile domain-containing protein</fullName>
    </recommendedName>
</protein>
<keyword evidence="3 5" id="KW-1133">Transmembrane helix</keyword>
<evidence type="ECO:0000259" key="6">
    <source>
        <dbReference type="PROSITE" id="PS50850"/>
    </source>
</evidence>
<dbReference type="Gene3D" id="1.20.1250.20">
    <property type="entry name" value="MFS general substrate transporter like domains"/>
    <property type="match status" value="1"/>
</dbReference>
<evidence type="ECO:0000313" key="7">
    <source>
        <dbReference type="EMBL" id="KIW62492.1"/>
    </source>
</evidence>
<dbReference type="PANTHER" id="PTHR23501">
    <property type="entry name" value="MAJOR FACILITATOR SUPERFAMILY"/>
    <property type="match status" value="1"/>
</dbReference>
<dbReference type="SUPFAM" id="SSF103473">
    <property type="entry name" value="MFS general substrate transporter"/>
    <property type="match status" value="1"/>
</dbReference>
<feature type="domain" description="Major facilitator superfamily (MFS) profile" evidence="6">
    <location>
        <begin position="49"/>
        <end position="492"/>
    </location>
</feature>
<keyword evidence="8" id="KW-1185">Reference proteome</keyword>
<dbReference type="AlphaFoldDB" id="A0A0D2DJI5"/>
<feature type="transmembrane region" description="Helical" evidence="5">
    <location>
        <begin position="412"/>
        <end position="434"/>
    </location>
</feature>
<evidence type="ECO:0000313" key="8">
    <source>
        <dbReference type="Proteomes" id="UP000054266"/>
    </source>
</evidence>
<dbReference type="InterPro" id="IPR036259">
    <property type="entry name" value="MFS_trans_sf"/>
</dbReference>
<reference evidence="7 8" key="1">
    <citation type="submission" date="2015-01" db="EMBL/GenBank/DDBJ databases">
        <title>The Genome Sequence of Capronia semiimmersa CBS27337.</title>
        <authorList>
            <consortium name="The Broad Institute Genomics Platform"/>
            <person name="Cuomo C."/>
            <person name="de Hoog S."/>
            <person name="Gorbushina A."/>
            <person name="Stielow B."/>
            <person name="Teixiera M."/>
            <person name="Abouelleil A."/>
            <person name="Chapman S.B."/>
            <person name="Priest M."/>
            <person name="Young S.K."/>
            <person name="Wortman J."/>
            <person name="Nusbaum C."/>
            <person name="Birren B."/>
        </authorList>
    </citation>
    <scope>NUCLEOTIDE SEQUENCE [LARGE SCALE GENOMIC DNA]</scope>
    <source>
        <strain evidence="7 8">CBS 27337</strain>
    </source>
</reference>
<gene>
    <name evidence="7" type="ORF">PV04_10665</name>
</gene>
<keyword evidence="2 5" id="KW-0812">Transmembrane</keyword>
<feature type="transmembrane region" description="Helical" evidence="5">
    <location>
        <begin position="88"/>
        <end position="108"/>
    </location>
</feature>
<accession>A0A0D2DJI5</accession>
<dbReference type="GO" id="GO:0022857">
    <property type="term" value="F:transmembrane transporter activity"/>
    <property type="evidence" value="ECO:0007669"/>
    <property type="project" value="InterPro"/>
</dbReference>
<evidence type="ECO:0000256" key="3">
    <source>
        <dbReference type="ARBA" id="ARBA00022989"/>
    </source>
</evidence>
<feature type="transmembrane region" description="Helical" evidence="5">
    <location>
        <begin position="206"/>
        <end position="226"/>
    </location>
</feature>
<dbReference type="GO" id="GO:0005886">
    <property type="term" value="C:plasma membrane"/>
    <property type="evidence" value="ECO:0007669"/>
    <property type="project" value="TreeGrafter"/>
</dbReference>
<proteinExistence type="predicted"/>
<dbReference type="EMBL" id="KN846963">
    <property type="protein sequence ID" value="KIW62492.1"/>
    <property type="molecule type" value="Genomic_DNA"/>
</dbReference>
<keyword evidence="4 5" id="KW-0472">Membrane</keyword>
<evidence type="ECO:0000256" key="1">
    <source>
        <dbReference type="ARBA" id="ARBA00004141"/>
    </source>
</evidence>
<dbReference type="Pfam" id="PF07690">
    <property type="entry name" value="MFS_1"/>
    <property type="match status" value="1"/>
</dbReference>
<dbReference type="PANTHER" id="PTHR23501:SF195">
    <property type="entry name" value="PEP5"/>
    <property type="match status" value="1"/>
</dbReference>
<comment type="subcellular location">
    <subcellularLocation>
        <location evidence="1">Membrane</location>
        <topology evidence="1">Multi-pass membrane protein</topology>
    </subcellularLocation>
</comment>
<evidence type="ECO:0000256" key="4">
    <source>
        <dbReference type="ARBA" id="ARBA00023136"/>
    </source>
</evidence>
<feature type="transmembrane region" description="Helical" evidence="5">
    <location>
        <begin position="246"/>
        <end position="267"/>
    </location>
</feature>
<dbReference type="InterPro" id="IPR020846">
    <property type="entry name" value="MFS_dom"/>
</dbReference>
<feature type="transmembrane region" description="Helical" evidence="5">
    <location>
        <begin position="49"/>
        <end position="68"/>
    </location>
</feature>
<feature type="transmembrane region" description="Helical" evidence="5">
    <location>
        <begin position="387"/>
        <end position="406"/>
    </location>
</feature>
<evidence type="ECO:0000256" key="5">
    <source>
        <dbReference type="SAM" id="Phobius"/>
    </source>
</evidence>
<feature type="transmembrane region" description="Helical" evidence="5">
    <location>
        <begin position="536"/>
        <end position="555"/>
    </location>
</feature>
<sequence>MACLAQKTVEAQYESGQGQADNTKSTSQLHVASASIDDEPIANLHAKTFLVVVAVFALYFGQVVNLVGLGALARDIANVVGGASQTTWLVNSVAILTSVLSPPVCQAADYWGRRGLLLGLSSFGVVGSIIISRATSMGMVICGSCVVGISYGTQPLIHAITSEVLPRKWRPIAQAICNTSLSTGALTGLLMGGSLTRYNDSEGFRIYWYITAGLYALAVIIGFFCYKPPTRKLQTTLTFSQKLQKLDWIGYVLLSIGAVLFSLGLCYGDNPYPWTSEQVLAPFLAGCAVLIVFGVYEWRFKSDGLFDHALFSLGRNFPIALVCIFCEGLTFFTANSYFAFEVSLFYESDPLLVGLRYGLSFMVFTVTTLMVGLYCSKTRKVRWPTAIGLSAFVLFNVCMATCSPTTNTRTWGYMIFLGLGLGCCLCAVVTIAQLSTPPELISITSGLMISMRSIAGIIGLPMYSAIFNSKLAAGLGKDIAAAVLPLGLPETSLPALIQHLTANIPPTNETVPGVTPEIIQAGVVGMLSAFSVAFRFIWITAAVFAFCAAVVATFLKDVGKELNMHIDAPAEKMEDLYDTDTVEAMRRDDAQVRNPEVKIPDGFGA</sequence>
<feature type="transmembrane region" description="Helical" evidence="5">
    <location>
        <begin position="137"/>
        <end position="160"/>
    </location>
</feature>
<name>A0A0D2DJI5_9EURO</name>
<feature type="transmembrane region" description="Helical" evidence="5">
    <location>
        <begin position="172"/>
        <end position="194"/>
    </location>
</feature>
<feature type="transmembrane region" description="Helical" evidence="5">
    <location>
        <begin position="357"/>
        <end position="375"/>
    </location>
</feature>
<organism evidence="7 8">
    <name type="scientific">Phialophora macrospora</name>
    <dbReference type="NCBI Taxonomy" id="1851006"/>
    <lineage>
        <taxon>Eukaryota</taxon>
        <taxon>Fungi</taxon>
        <taxon>Dikarya</taxon>
        <taxon>Ascomycota</taxon>
        <taxon>Pezizomycotina</taxon>
        <taxon>Eurotiomycetes</taxon>
        <taxon>Chaetothyriomycetidae</taxon>
        <taxon>Chaetothyriales</taxon>
        <taxon>Herpotrichiellaceae</taxon>
        <taxon>Phialophora</taxon>
    </lineage>
</organism>
<evidence type="ECO:0000256" key="2">
    <source>
        <dbReference type="ARBA" id="ARBA00022692"/>
    </source>
</evidence>
<feature type="transmembrane region" description="Helical" evidence="5">
    <location>
        <begin position="446"/>
        <end position="466"/>
    </location>
</feature>
<feature type="transmembrane region" description="Helical" evidence="5">
    <location>
        <begin position="279"/>
        <end position="296"/>
    </location>
</feature>
<feature type="transmembrane region" description="Helical" evidence="5">
    <location>
        <begin position="115"/>
        <end position="131"/>
    </location>
</feature>
<feature type="transmembrane region" description="Helical" evidence="5">
    <location>
        <begin position="317"/>
        <end position="337"/>
    </location>
</feature>
<dbReference type="HOGENOM" id="CLU_000960_25_1_1"/>
<dbReference type="PROSITE" id="PS50850">
    <property type="entry name" value="MFS"/>
    <property type="match status" value="1"/>
</dbReference>
<dbReference type="InterPro" id="IPR011701">
    <property type="entry name" value="MFS"/>
</dbReference>
<dbReference type="Proteomes" id="UP000054266">
    <property type="component" value="Unassembled WGS sequence"/>
</dbReference>